<gene>
    <name evidence="9" type="primary">rpsA_1</name>
    <name evidence="9" type="ORF">L21SP3_00803</name>
</gene>
<reference evidence="10" key="1">
    <citation type="submission" date="2017-02" db="EMBL/GenBank/DDBJ databases">
        <title>Comparative genomics and description of representatives of a novel lineage of planctomycetes thriving in anoxic sediments.</title>
        <authorList>
            <person name="Spring S."/>
            <person name="Bunk B."/>
            <person name="Sproer C."/>
            <person name="Klenk H.-P."/>
        </authorList>
    </citation>
    <scope>NUCLEOTIDE SEQUENCE [LARGE SCALE GENOMIC DNA]</scope>
    <source>
        <strain evidence="10">L21-RPul-D3</strain>
    </source>
</reference>
<keyword evidence="2" id="KW-0677">Repeat</keyword>
<dbReference type="CDD" id="cd05688">
    <property type="entry name" value="S1_RPS1_repeat_ec3"/>
    <property type="match status" value="1"/>
</dbReference>
<dbReference type="FunFam" id="2.40.50.140:FF:000051">
    <property type="entry name" value="RNA-binding transcriptional accessory protein"/>
    <property type="match status" value="2"/>
</dbReference>
<dbReference type="GO" id="GO:0003729">
    <property type="term" value="F:mRNA binding"/>
    <property type="evidence" value="ECO:0007669"/>
    <property type="project" value="TreeGrafter"/>
</dbReference>
<dbReference type="Pfam" id="PF00575">
    <property type="entry name" value="S1"/>
    <property type="match status" value="5"/>
</dbReference>
<dbReference type="GO" id="GO:0006412">
    <property type="term" value="P:translation"/>
    <property type="evidence" value="ECO:0007669"/>
    <property type="project" value="InterPro"/>
</dbReference>
<feature type="domain" description="S1 motif" evidence="8">
    <location>
        <begin position="128"/>
        <end position="193"/>
    </location>
</feature>
<dbReference type="EMBL" id="CP019633">
    <property type="protein sequence ID" value="AQQ09009.1"/>
    <property type="molecule type" value="Genomic_DNA"/>
</dbReference>
<dbReference type="PRINTS" id="PR00681">
    <property type="entry name" value="RIBOSOMALS1"/>
</dbReference>
<evidence type="ECO:0000256" key="3">
    <source>
        <dbReference type="ARBA" id="ARBA00022884"/>
    </source>
</evidence>
<dbReference type="CDD" id="cd04465">
    <property type="entry name" value="S1_RPS1_repeat_ec2_hs2"/>
    <property type="match status" value="1"/>
</dbReference>
<feature type="compositionally biased region" description="Basic and acidic residues" evidence="7">
    <location>
        <begin position="554"/>
        <end position="570"/>
    </location>
</feature>
<dbReference type="SMART" id="SM00316">
    <property type="entry name" value="S1"/>
    <property type="match status" value="6"/>
</dbReference>
<feature type="region of interest" description="Disordered" evidence="7">
    <location>
        <begin position="552"/>
        <end position="608"/>
    </location>
</feature>
<evidence type="ECO:0000313" key="10">
    <source>
        <dbReference type="Proteomes" id="UP000188273"/>
    </source>
</evidence>
<protein>
    <recommendedName>
        <fullName evidence="6">30S ribosomal protein S1</fullName>
    </recommendedName>
</protein>
<feature type="domain" description="S1 motif" evidence="8">
    <location>
        <begin position="474"/>
        <end position="543"/>
    </location>
</feature>
<accession>A0A1Q2HN92</accession>
<evidence type="ECO:0000256" key="7">
    <source>
        <dbReference type="SAM" id="MobiDB-lite"/>
    </source>
</evidence>
<dbReference type="OrthoDB" id="9804077at2"/>
<dbReference type="Gene3D" id="2.40.50.140">
    <property type="entry name" value="Nucleic acid-binding proteins"/>
    <property type="match status" value="6"/>
</dbReference>
<proteinExistence type="inferred from homology"/>
<keyword evidence="4 6" id="KW-0689">Ribosomal protein</keyword>
<name>A0A1Q2HN92_9BACT</name>
<dbReference type="KEGG" id="pbu:L21SP3_00803"/>
<keyword evidence="5 6" id="KW-0687">Ribonucleoprotein</keyword>
<evidence type="ECO:0000256" key="6">
    <source>
        <dbReference type="PIRNR" id="PIRNR002111"/>
    </source>
</evidence>
<evidence type="ECO:0000256" key="2">
    <source>
        <dbReference type="ARBA" id="ARBA00022737"/>
    </source>
</evidence>
<evidence type="ECO:0000313" key="9">
    <source>
        <dbReference type="EMBL" id="AQQ09009.1"/>
    </source>
</evidence>
<keyword evidence="10" id="KW-1185">Reference proteome</keyword>
<dbReference type="InterPro" id="IPR035104">
    <property type="entry name" value="Ribosomal_protein_S1-like"/>
</dbReference>
<sequence length="608" mass="67644">MVDFNIYKKLGITPESLEQELSSLFTEEHKELLNGVVEEKAEALTPGSIHTGKIVEQIGSDVIVELGLKSEGVVDSSEFDDPEEIVKDKQIDVYLEEVDAEDGVILLSKRKADRIRGWQEIVNTKGEGDIVTGKVTRRIKGGLLVDIGVPVFLPASQVDIRKPGDISRFIGNDIECKILKIDTENKNIVVSRRKIIEEERQASKEKLLQDIEIGQRRKGIVKNIADFGVFVDLGGLDGLLHISDLSWGRVSHPSEVVELDQEIECVVIGVDKENEKVSLGLKQKSESPWENAESRYPVGSKVKGTVVNIMNYGIFLRLEEGIEGLIHISEMSWTKRIVHPGDIFEIGQEVEAVVLEVNKEKQEISLSIKQLEVNPWTVAAHKYPPGTVVNAKVTSLMNYGAFATIEEGIDGLIHISDLSWTKKYNHPNEALEKGQDIQCVVLEVDEEKQRISLGVKQLTEDPWAKAIPDTYLPGQVVKGKVTKITNFGVFIELENELEGLLHVSELADHKVDKPQDVVSVGDEIEVKILRVDTEARKIGLSLRRVQWAAEDAEAEKGKDESSEQKSETQEQHTASPDSQEQDNPNLRGGLEGGDLMIDPSIFGKKKEE</sequence>
<dbReference type="SUPFAM" id="SSF50249">
    <property type="entry name" value="Nucleic acid-binding proteins"/>
    <property type="match status" value="6"/>
</dbReference>
<feature type="domain" description="S1 motif" evidence="8">
    <location>
        <begin position="386"/>
        <end position="456"/>
    </location>
</feature>
<dbReference type="PROSITE" id="PS50126">
    <property type="entry name" value="S1"/>
    <property type="match status" value="6"/>
</dbReference>
<feature type="compositionally biased region" description="Polar residues" evidence="7">
    <location>
        <begin position="572"/>
        <end position="584"/>
    </location>
</feature>
<dbReference type="InterPro" id="IPR012340">
    <property type="entry name" value="NA-bd_OB-fold"/>
</dbReference>
<organism evidence="9 10">
    <name type="scientific">Sedimentisphaera cyanobacteriorum</name>
    <dbReference type="NCBI Taxonomy" id="1940790"/>
    <lineage>
        <taxon>Bacteria</taxon>
        <taxon>Pseudomonadati</taxon>
        <taxon>Planctomycetota</taxon>
        <taxon>Phycisphaerae</taxon>
        <taxon>Sedimentisphaerales</taxon>
        <taxon>Sedimentisphaeraceae</taxon>
        <taxon>Sedimentisphaera</taxon>
    </lineage>
</organism>
<keyword evidence="3 6" id="KW-0694">RNA-binding</keyword>
<evidence type="ECO:0000259" key="8">
    <source>
        <dbReference type="PROSITE" id="PS50126"/>
    </source>
</evidence>
<dbReference type="RefSeq" id="WP_077539470.1">
    <property type="nucleotide sequence ID" value="NZ_CP019633.1"/>
</dbReference>
<evidence type="ECO:0000256" key="4">
    <source>
        <dbReference type="ARBA" id="ARBA00022980"/>
    </source>
</evidence>
<dbReference type="PIRSF" id="PIRSF002111">
    <property type="entry name" value="RpsA"/>
    <property type="match status" value="1"/>
</dbReference>
<evidence type="ECO:0000256" key="5">
    <source>
        <dbReference type="ARBA" id="ARBA00023274"/>
    </source>
</evidence>
<evidence type="ECO:0000256" key="1">
    <source>
        <dbReference type="ARBA" id="ARBA00006767"/>
    </source>
</evidence>
<dbReference type="Proteomes" id="UP000188273">
    <property type="component" value="Chromosome"/>
</dbReference>
<dbReference type="PANTHER" id="PTHR10724:SF7">
    <property type="entry name" value="SMALL RIBOSOMAL SUBUNIT PROTEIN BS1C"/>
    <property type="match status" value="1"/>
</dbReference>
<dbReference type="AlphaFoldDB" id="A0A1Q2HN92"/>
<dbReference type="FunFam" id="2.40.50.140:FF:000011">
    <property type="entry name" value="30S ribosomal protein S1"/>
    <property type="match status" value="2"/>
</dbReference>
<dbReference type="STRING" id="1940790.L21SP3_00803"/>
<dbReference type="GO" id="GO:0003735">
    <property type="term" value="F:structural constituent of ribosome"/>
    <property type="evidence" value="ECO:0007669"/>
    <property type="project" value="InterPro"/>
</dbReference>
<dbReference type="InterPro" id="IPR003029">
    <property type="entry name" value="S1_domain"/>
</dbReference>
<comment type="similarity">
    <text evidence="1 6">Belongs to the bacterial ribosomal protein bS1 family.</text>
</comment>
<comment type="function">
    <text evidence="6">Binds mRNA; thus facilitating recognition of the initiation point. It is needed to translate mRNA with a short Shine-Dalgarno (SD) purine-rich sequence.</text>
</comment>
<feature type="domain" description="S1 motif" evidence="8">
    <location>
        <begin position="214"/>
        <end position="282"/>
    </location>
</feature>
<dbReference type="PANTHER" id="PTHR10724">
    <property type="entry name" value="30S RIBOSOMAL PROTEIN S1"/>
    <property type="match status" value="1"/>
</dbReference>
<feature type="domain" description="S1 motif" evidence="8">
    <location>
        <begin position="299"/>
        <end position="369"/>
    </location>
</feature>
<dbReference type="NCBIfam" id="NF004952">
    <property type="entry name" value="PRK06299.1-2"/>
    <property type="match status" value="1"/>
</dbReference>
<dbReference type="InterPro" id="IPR000110">
    <property type="entry name" value="Ribosomal_bS1"/>
</dbReference>
<dbReference type="InterPro" id="IPR050437">
    <property type="entry name" value="Ribos_protein_bS1-like"/>
</dbReference>
<dbReference type="GO" id="GO:0022627">
    <property type="term" value="C:cytosolic small ribosomal subunit"/>
    <property type="evidence" value="ECO:0007669"/>
    <property type="project" value="TreeGrafter"/>
</dbReference>
<feature type="domain" description="S1 motif" evidence="8">
    <location>
        <begin position="47"/>
        <end position="110"/>
    </location>
</feature>